<accession>A0A5J4S1D1</accession>
<dbReference type="SUPFAM" id="SSF52540">
    <property type="entry name" value="P-loop containing nucleoside triphosphate hydrolases"/>
    <property type="match status" value="1"/>
</dbReference>
<name>A0A5J4S1D1_9ZZZZ</name>
<sequence length="459" mass="53345">MGSCEGKADRTNMNDNELKNDIFMANFSIIALRVLDEENKNITKVLKKGWYFFNQLYKVDEKNDNKLVLNDAYPLKDYDFLGKNISISAIVGKNGSGKSSLLELFFRMIYNLSVKMNLLTSLDTRDKPTYCKLNAEVYFFSNNIFYGLKNDNESVYLFRQKITNNFELDTSNISWGNEVTKNNQSYLESFFYSIVVNYSIQAYISNDYNDNKTKYSWIDYLFHKNDGYKLPLVLNPFRSHGTINLNTEYDLTIQRLSALLIDNNNFIDGYSFKNISLKNNFSKINEMFTKLPTNDDNSISTNPYNLPTIKDKFIEYYGIFVAHNTDNNPLNSSFDSTPPSLTIKLIEIAYQYLILKSVSISTKYQNFKNNELNIKNRFDKSVDDILNKNASTYNDKIKNLVEKIQSDTSHITLKIKQVLNFIKYIQNNGVGQIKYDYLLNDKTFLRDTRLSNLDQIIAI</sequence>
<evidence type="ECO:0008006" key="2">
    <source>
        <dbReference type="Google" id="ProtNLM"/>
    </source>
</evidence>
<dbReference type="EMBL" id="SNRY01000566">
    <property type="protein sequence ID" value="KAA6339071.1"/>
    <property type="molecule type" value="Genomic_DNA"/>
</dbReference>
<gene>
    <name evidence="1" type="ORF">EZS27_012965</name>
</gene>
<protein>
    <recommendedName>
        <fullName evidence="2">ATPase AAA-type core domain-containing protein</fullName>
    </recommendedName>
</protein>
<organism evidence="1">
    <name type="scientific">termite gut metagenome</name>
    <dbReference type="NCBI Taxonomy" id="433724"/>
    <lineage>
        <taxon>unclassified sequences</taxon>
        <taxon>metagenomes</taxon>
        <taxon>organismal metagenomes</taxon>
    </lineage>
</organism>
<reference evidence="1" key="1">
    <citation type="submission" date="2019-03" db="EMBL/GenBank/DDBJ databases">
        <title>Single cell metagenomics reveals metabolic interactions within the superorganism composed of flagellate Streblomastix strix and complex community of Bacteroidetes bacteria on its surface.</title>
        <authorList>
            <person name="Treitli S.C."/>
            <person name="Kolisko M."/>
            <person name="Husnik F."/>
            <person name="Keeling P."/>
            <person name="Hampl V."/>
        </authorList>
    </citation>
    <scope>NUCLEOTIDE SEQUENCE</scope>
    <source>
        <strain evidence="1">STM</strain>
    </source>
</reference>
<evidence type="ECO:0000313" key="1">
    <source>
        <dbReference type="EMBL" id="KAA6339071.1"/>
    </source>
</evidence>
<dbReference type="AlphaFoldDB" id="A0A5J4S1D1"/>
<proteinExistence type="predicted"/>
<dbReference type="InterPro" id="IPR027417">
    <property type="entry name" value="P-loop_NTPase"/>
</dbReference>
<comment type="caution">
    <text evidence="1">The sequence shown here is derived from an EMBL/GenBank/DDBJ whole genome shotgun (WGS) entry which is preliminary data.</text>
</comment>